<feature type="compositionally biased region" description="Basic and acidic residues" evidence="1">
    <location>
        <begin position="26"/>
        <end position="36"/>
    </location>
</feature>
<reference evidence="3 4" key="1">
    <citation type="submission" date="2023-06" db="EMBL/GenBank/DDBJ databases">
        <title>Rock-solubilizing bacteria, Microbacterium invictum, promotes re-establishment of vegetation in rocky wasteland by accelerating rock bio-weathering and reshaping soil bacterial community.</title>
        <authorList>
            <person name="Liu C."/>
        </authorList>
    </citation>
    <scope>NUCLEOTIDE SEQUENCE [LARGE SCALE GENOMIC DNA]</scope>
    <source>
        <strain evidence="3 4">X-18</strain>
    </source>
</reference>
<dbReference type="EMBL" id="CP139779">
    <property type="protein sequence ID" value="WQB69999.1"/>
    <property type="molecule type" value="Genomic_DNA"/>
</dbReference>
<feature type="compositionally biased region" description="Polar residues" evidence="1">
    <location>
        <begin position="39"/>
        <end position="54"/>
    </location>
</feature>
<keyword evidence="2" id="KW-1133">Transmembrane helix</keyword>
<organism evidence="3 4">
    <name type="scientific">Microbacterium invictum</name>
    <dbReference type="NCBI Taxonomy" id="515415"/>
    <lineage>
        <taxon>Bacteria</taxon>
        <taxon>Bacillati</taxon>
        <taxon>Actinomycetota</taxon>
        <taxon>Actinomycetes</taxon>
        <taxon>Micrococcales</taxon>
        <taxon>Microbacteriaceae</taxon>
        <taxon>Microbacterium</taxon>
    </lineage>
</organism>
<evidence type="ECO:0000256" key="1">
    <source>
        <dbReference type="SAM" id="MobiDB-lite"/>
    </source>
</evidence>
<keyword evidence="4" id="KW-1185">Reference proteome</keyword>
<feature type="compositionally biased region" description="Low complexity" evidence="1">
    <location>
        <begin position="94"/>
        <end position="107"/>
    </location>
</feature>
<proteinExistence type="predicted"/>
<gene>
    <name evidence="3" type="ORF">T9R20_15065</name>
</gene>
<evidence type="ECO:0000313" key="3">
    <source>
        <dbReference type="EMBL" id="WQB69999.1"/>
    </source>
</evidence>
<keyword evidence="2" id="KW-0472">Membrane</keyword>
<feature type="transmembrane region" description="Helical" evidence="2">
    <location>
        <begin position="162"/>
        <end position="186"/>
    </location>
</feature>
<dbReference type="Proteomes" id="UP001324533">
    <property type="component" value="Chromosome"/>
</dbReference>
<protein>
    <submittedName>
        <fullName evidence="3">Uncharacterized protein</fullName>
    </submittedName>
</protein>
<sequence length="188" mass="19910">MTDLPDERTAPSKRQAPDALEPGEPGGRESGERDALEQTAPSRRQTPIETTAPSRRQVPAEETVISERARSRSDGVDEWTVRTADARSTGVIRPAPDAGGAQGGDTASRSARRPGPEADVYSPRPDTAARVPRTAPASQPQQPVVDAARVAAERRRRTRRRAVVTILAAALTMAAAVVAVVALLTLPA</sequence>
<evidence type="ECO:0000313" key="4">
    <source>
        <dbReference type="Proteomes" id="UP001324533"/>
    </source>
</evidence>
<keyword evidence="2" id="KW-0812">Transmembrane</keyword>
<evidence type="ECO:0000256" key="2">
    <source>
        <dbReference type="SAM" id="Phobius"/>
    </source>
</evidence>
<dbReference type="RefSeq" id="WP_322410124.1">
    <property type="nucleotide sequence ID" value="NZ_CP139779.1"/>
</dbReference>
<feature type="compositionally biased region" description="Basic and acidic residues" evidence="1">
    <location>
        <begin position="1"/>
        <end position="10"/>
    </location>
</feature>
<name>A0ABZ0V9R7_9MICO</name>
<accession>A0ABZ0V9R7</accession>
<feature type="compositionally biased region" description="Basic and acidic residues" evidence="1">
    <location>
        <begin position="65"/>
        <end position="75"/>
    </location>
</feature>
<feature type="region of interest" description="Disordered" evidence="1">
    <location>
        <begin position="1"/>
        <end position="146"/>
    </location>
</feature>